<dbReference type="PIRSF" id="PIRSF020217">
    <property type="entry name" value="UCP020217"/>
    <property type="match status" value="1"/>
</dbReference>
<gene>
    <name evidence="2" type="ORF">U7230_08845</name>
</gene>
<evidence type="ECO:0000259" key="1">
    <source>
        <dbReference type="Pfam" id="PF18765"/>
    </source>
</evidence>
<dbReference type="Proteomes" id="UP001332192">
    <property type="component" value="Chromosome"/>
</dbReference>
<dbReference type="RefSeq" id="WP_324715481.1">
    <property type="nucleotide sequence ID" value="NZ_CP141615.1"/>
</dbReference>
<dbReference type="PANTHER" id="PTHR43852:SF2">
    <property type="entry name" value="PROTEIN ADENYLYLTRANSFERASE MNTA"/>
    <property type="match status" value="1"/>
</dbReference>
<accession>A0ABZ1BTU3</accession>
<keyword evidence="3" id="KW-1185">Reference proteome</keyword>
<dbReference type="EMBL" id="CP141615">
    <property type="protein sequence ID" value="WRP16209.1"/>
    <property type="molecule type" value="Genomic_DNA"/>
</dbReference>
<sequence length="109" mass="12175">MRGWRRRAAQEEAALQKRAAEARSSLPALVETLRRYGATEVYVFGSLREGYFHLASDIDLGVRGIPPERFYAALAALDAVCDIPVDVVDLDEAPPSLRRHVIEKGQRLL</sequence>
<feature type="domain" description="Polymerase beta nucleotidyltransferase" evidence="1">
    <location>
        <begin position="32"/>
        <end position="108"/>
    </location>
</feature>
<proteinExistence type="predicted"/>
<evidence type="ECO:0000313" key="2">
    <source>
        <dbReference type="EMBL" id="WRP16209.1"/>
    </source>
</evidence>
<dbReference type="CDD" id="cd05403">
    <property type="entry name" value="NT_KNTase_like"/>
    <property type="match status" value="1"/>
</dbReference>
<dbReference type="Gene3D" id="3.30.460.10">
    <property type="entry name" value="Beta Polymerase, domain 2"/>
    <property type="match status" value="1"/>
</dbReference>
<protein>
    <submittedName>
        <fullName evidence="2">Nucleotidyltransferase domain-containing protein</fullName>
    </submittedName>
</protein>
<dbReference type="InterPro" id="IPR052930">
    <property type="entry name" value="TA_antitoxin_MntA"/>
</dbReference>
<dbReference type="InterPro" id="IPR043519">
    <property type="entry name" value="NT_sf"/>
</dbReference>
<organism evidence="2 3">
    <name type="scientific">Carboxydichorda subterranea</name>
    <dbReference type="NCBI Taxonomy" id="3109565"/>
    <lineage>
        <taxon>Bacteria</taxon>
        <taxon>Bacillati</taxon>
        <taxon>Bacillota</taxon>
        <taxon>Limnochordia</taxon>
        <taxon>Limnochordales</taxon>
        <taxon>Geochordaceae</taxon>
        <taxon>Carboxydichorda</taxon>
    </lineage>
</organism>
<evidence type="ECO:0000313" key="3">
    <source>
        <dbReference type="Proteomes" id="UP001332192"/>
    </source>
</evidence>
<dbReference type="InterPro" id="IPR041633">
    <property type="entry name" value="Polbeta"/>
</dbReference>
<dbReference type="InterPro" id="IPR024700">
    <property type="entry name" value="UCP020217"/>
</dbReference>
<name>A0ABZ1BTU3_9FIRM</name>
<reference evidence="2 3" key="1">
    <citation type="journal article" date="2024" name="Front. Microbiol.">
        <title>Novel thermophilic genera Geochorda gen. nov. and Carboxydochorda gen. nov. from the deep terrestrial subsurface reveal the ecophysiological diversity in the class Limnochordia.</title>
        <authorList>
            <person name="Karnachuk O.V."/>
            <person name="Lukina A.P."/>
            <person name="Avakyan M.R."/>
            <person name="Kadnikov V.V."/>
            <person name="Begmatov S."/>
            <person name="Beletsky A.V."/>
            <person name="Vlasova K.G."/>
            <person name="Novikov A.A."/>
            <person name="Shcherbakova V.A."/>
            <person name="Mardanov A.V."/>
            <person name="Ravin N.V."/>
        </authorList>
    </citation>
    <scope>NUCLEOTIDE SEQUENCE [LARGE SCALE GENOMIC DNA]</scope>
    <source>
        <strain evidence="2 3">L945</strain>
    </source>
</reference>
<dbReference type="SUPFAM" id="SSF81301">
    <property type="entry name" value="Nucleotidyltransferase"/>
    <property type="match status" value="1"/>
</dbReference>
<dbReference type="PANTHER" id="PTHR43852">
    <property type="entry name" value="NUCLEOTIDYLTRANSFERASE"/>
    <property type="match status" value="1"/>
</dbReference>
<dbReference type="Pfam" id="PF18765">
    <property type="entry name" value="Polbeta"/>
    <property type="match status" value="1"/>
</dbReference>